<dbReference type="GeneID" id="81422704"/>
<reference evidence="2" key="1">
    <citation type="submission" date="2022-11" db="EMBL/GenBank/DDBJ databases">
        <authorList>
            <person name="Petersen C."/>
        </authorList>
    </citation>
    <scope>NUCLEOTIDE SEQUENCE</scope>
    <source>
        <strain evidence="2">IBT 26290</strain>
    </source>
</reference>
<keyword evidence="3" id="KW-1185">Reference proteome</keyword>
<reference evidence="2" key="2">
    <citation type="journal article" date="2023" name="IMA Fungus">
        <title>Comparative genomic study of the Penicillium genus elucidates a diverse pangenome and 15 lateral gene transfer events.</title>
        <authorList>
            <person name="Petersen C."/>
            <person name="Sorensen T."/>
            <person name="Nielsen M.R."/>
            <person name="Sondergaard T.E."/>
            <person name="Sorensen J.L."/>
            <person name="Fitzpatrick D.A."/>
            <person name="Frisvad J.C."/>
            <person name="Nielsen K.L."/>
        </authorList>
    </citation>
    <scope>NUCLEOTIDE SEQUENCE</scope>
    <source>
        <strain evidence="2">IBT 26290</strain>
    </source>
</reference>
<feature type="region of interest" description="Disordered" evidence="1">
    <location>
        <begin position="210"/>
        <end position="231"/>
    </location>
</feature>
<feature type="compositionally biased region" description="Polar residues" evidence="1">
    <location>
        <begin position="184"/>
        <end position="193"/>
    </location>
</feature>
<evidence type="ECO:0000256" key="1">
    <source>
        <dbReference type="SAM" id="MobiDB-lite"/>
    </source>
</evidence>
<dbReference type="Proteomes" id="UP001149163">
    <property type="component" value="Unassembled WGS sequence"/>
</dbReference>
<feature type="region of interest" description="Disordered" evidence="1">
    <location>
        <begin position="170"/>
        <end position="193"/>
    </location>
</feature>
<evidence type="ECO:0000313" key="2">
    <source>
        <dbReference type="EMBL" id="KAJ5175526.1"/>
    </source>
</evidence>
<feature type="region of interest" description="Disordered" evidence="1">
    <location>
        <begin position="1"/>
        <end position="30"/>
    </location>
</feature>
<proteinExistence type="predicted"/>
<dbReference type="RefSeq" id="XP_056547134.1">
    <property type="nucleotide sequence ID" value="XM_056683528.1"/>
</dbReference>
<feature type="compositionally biased region" description="Basic and acidic residues" evidence="1">
    <location>
        <begin position="216"/>
        <end position="228"/>
    </location>
</feature>
<protein>
    <submittedName>
        <fullName evidence="2">Uncharacterized protein</fullName>
    </submittedName>
</protein>
<organism evidence="2 3">
    <name type="scientific">Penicillium canariense</name>
    <dbReference type="NCBI Taxonomy" id="189055"/>
    <lineage>
        <taxon>Eukaryota</taxon>
        <taxon>Fungi</taxon>
        <taxon>Dikarya</taxon>
        <taxon>Ascomycota</taxon>
        <taxon>Pezizomycotina</taxon>
        <taxon>Eurotiomycetes</taxon>
        <taxon>Eurotiomycetidae</taxon>
        <taxon>Eurotiales</taxon>
        <taxon>Aspergillaceae</taxon>
        <taxon>Penicillium</taxon>
    </lineage>
</organism>
<comment type="caution">
    <text evidence="2">The sequence shown here is derived from an EMBL/GenBank/DDBJ whole genome shotgun (WGS) entry which is preliminary data.</text>
</comment>
<evidence type="ECO:0000313" key="3">
    <source>
        <dbReference type="Proteomes" id="UP001149163"/>
    </source>
</evidence>
<feature type="region of interest" description="Disordered" evidence="1">
    <location>
        <begin position="42"/>
        <end position="86"/>
    </location>
</feature>
<dbReference type="EMBL" id="JAPQKN010000001">
    <property type="protein sequence ID" value="KAJ5175526.1"/>
    <property type="molecule type" value="Genomic_DNA"/>
</dbReference>
<dbReference type="AlphaFoldDB" id="A0A9W9IJM8"/>
<gene>
    <name evidence="2" type="ORF">N7482_001403</name>
</gene>
<feature type="compositionally biased region" description="Polar residues" evidence="1">
    <location>
        <begin position="1"/>
        <end position="10"/>
    </location>
</feature>
<accession>A0A9W9IJM8</accession>
<sequence>MGLDSASSSTDSPDGDREEEDPPDLHGPATAHVSVFSSRSGYSVLPAVPPDGPGKVSGRPKRVSSHAAPPSPPARCFPNSTPKANHVSALHRPAVADRDERMARGLLEPANSRSHCLNGTPETISVPGSLGAAETQPWKGFAPSPARGPWKICWLTPTASIVSPSIEWTKRAEESSPGAKKSAFASSREMSTPSRMGIWERNWLLEQAEAQWTDGGKADRRGPEEDRPGSQLQSLLILVPCALLSGPALK</sequence>
<name>A0A9W9IJM8_9EURO</name>